<feature type="compositionally biased region" description="Basic residues" evidence="1">
    <location>
        <begin position="413"/>
        <end position="427"/>
    </location>
</feature>
<reference evidence="2" key="1">
    <citation type="journal article" date="2022" name="bioRxiv">
        <title>Genomics of Preaxostyla Flagellates Illuminates Evolutionary Transitions and the Path Towards Mitochondrial Loss.</title>
        <authorList>
            <person name="Novak L.V.F."/>
            <person name="Treitli S.C."/>
            <person name="Pyrih J."/>
            <person name="Halakuc P."/>
            <person name="Pipaliya S.V."/>
            <person name="Vacek V."/>
            <person name="Brzon O."/>
            <person name="Soukal P."/>
            <person name="Eme L."/>
            <person name="Dacks J.B."/>
            <person name="Karnkowska A."/>
            <person name="Elias M."/>
            <person name="Hampl V."/>
        </authorList>
    </citation>
    <scope>NUCLEOTIDE SEQUENCE</scope>
    <source>
        <strain evidence="2">RCP-MX</strain>
    </source>
</reference>
<evidence type="ECO:0000256" key="1">
    <source>
        <dbReference type="SAM" id="MobiDB-lite"/>
    </source>
</evidence>
<proteinExistence type="predicted"/>
<comment type="caution">
    <text evidence="2">The sequence shown here is derived from an EMBL/GenBank/DDBJ whole genome shotgun (WGS) entry which is preliminary data.</text>
</comment>
<protein>
    <submittedName>
        <fullName evidence="2">Ankyrin repeat protein</fullName>
    </submittedName>
</protein>
<dbReference type="Proteomes" id="UP001141327">
    <property type="component" value="Unassembled WGS sequence"/>
</dbReference>
<dbReference type="Gene3D" id="3.30.710.10">
    <property type="entry name" value="Potassium Channel Kv1.1, Chain A"/>
    <property type="match status" value="1"/>
</dbReference>
<feature type="compositionally biased region" description="Acidic residues" evidence="1">
    <location>
        <begin position="767"/>
        <end position="783"/>
    </location>
</feature>
<feature type="region of interest" description="Disordered" evidence="1">
    <location>
        <begin position="410"/>
        <end position="429"/>
    </location>
</feature>
<keyword evidence="3" id="KW-1185">Reference proteome</keyword>
<gene>
    <name evidence="2" type="ORF">PAPYR_1403</name>
</gene>
<dbReference type="PANTHER" id="PTHR43558:SF6">
    <property type="entry name" value="REDUCTASE, PUTATIVE (AFU_ORTHOLOGUE AFUA_3G10540)-RELATED"/>
    <property type="match status" value="1"/>
</dbReference>
<accession>A0ABQ8UXB8</accession>
<sequence>MSVPATATATAEPSESDIETLIQRFSKLATELTTPVSKTHLAEETAQLEQKAQQWRVEDLTRTRFVTDEPVVRLQCPGDDTIFEVSKSTLLREPGTFFSTLLSGRWEEQRKEDAPIKLPLEDAGIVPLLLNYMENGPSVLPHDPELLARLGEAAKCLCVITLQDYVQYPLDQFQLNTPDLQLKMRVDCIRHLFGQERSHPVLQAPYLDLVRVFDDPTVLQRRAPKFRVPLLLQYPNTTFDVVTNKDTFMNRFHATHGGALDGMDWSNMVVAGGSVLMSLIITPPSARQRSDPDAVALEFVNDVDIFLYGLDPDQAMRKIKAIEAFLRKKQEEMHPEGEFLVVRTHHALTFQPEGMPKVQVILRLYQSPSEVLYGFDIDCVSVLYDGALSSTPSRVRPGRARVHLGAGRLVGTRPRHGNRGRYGRRRYGPPAMASEPELASRFLFSELVRKTLFLLKPKPAYSSMGELPYSRAYSNMQSLLSGWGTAPGEGDAATAAPAPAPEAPALSRASELVGELMAAHTRTLYPSSAVSAARTAMGMEILDEAKFRLHHGLKTDSGYHDAIEAMSPFIIIADNYRRKDGKVVDVIEHNPDGPERRRGRYYGPHPGERGIQPGGAGPSPVGEQVGHQVPRGAVDLPTTSEWITVDLDRQFIGTFHHQIHAEFFDCYSDGPAPAAPATATPAPATGKVKKAKFMPFDYNPEPAPVAAPVTLPPWFDKPEAAPGQAGAAGEGDEEEEEEKPKKEARAKTPRKRTGVVPAAAPKKAKDEEDEEAGEGSGDDDDEEEKKAEPIPWPPKKTLAAAPAFAVKKIAIAASGPKSACPLCGKMVRSDLLQAHVNAELDGRPFDDCDEDE</sequence>
<organism evidence="2 3">
    <name type="scientific">Paratrimastix pyriformis</name>
    <dbReference type="NCBI Taxonomy" id="342808"/>
    <lineage>
        <taxon>Eukaryota</taxon>
        <taxon>Metamonada</taxon>
        <taxon>Preaxostyla</taxon>
        <taxon>Paratrimastigidae</taxon>
        <taxon>Paratrimastix</taxon>
    </lineage>
</organism>
<dbReference type="InterPro" id="IPR053354">
    <property type="entry name" value="MGDG_epimerase"/>
</dbReference>
<dbReference type="PANTHER" id="PTHR43558">
    <property type="entry name" value="REDUCTASE, PUTATIVE (AFU_ORTHOLOGUE AFUA_3G10540)-RELATED"/>
    <property type="match status" value="1"/>
</dbReference>
<dbReference type="InterPro" id="IPR011333">
    <property type="entry name" value="SKP1/BTB/POZ_sf"/>
</dbReference>
<dbReference type="EMBL" id="JAPMOS010000004">
    <property type="protein sequence ID" value="KAJ4462215.1"/>
    <property type="molecule type" value="Genomic_DNA"/>
</dbReference>
<name>A0ABQ8UXB8_9EUKA</name>
<evidence type="ECO:0000313" key="2">
    <source>
        <dbReference type="EMBL" id="KAJ4462215.1"/>
    </source>
</evidence>
<feature type="region of interest" description="Disordered" evidence="1">
    <location>
        <begin position="707"/>
        <end position="797"/>
    </location>
</feature>
<evidence type="ECO:0000313" key="3">
    <source>
        <dbReference type="Proteomes" id="UP001141327"/>
    </source>
</evidence>